<proteinExistence type="predicted"/>
<dbReference type="Proteomes" id="UP000272706">
    <property type="component" value="Unassembled WGS sequence"/>
</dbReference>
<gene>
    <name evidence="1" type="ORF">D3227_29175</name>
</gene>
<dbReference type="AlphaFoldDB" id="A0A3A5K992"/>
<dbReference type="EMBL" id="QZWZ01000032">
    <property type="protein sequence ID" value="RJT30925.1"/>
    <property type="molecule type" value="Genomic_DNA"/>
</dbReference>
<name>A0A3A5K992_9HYPH</name>
<accession>A0A3A5K992</accession>
<protein>
    <submittedName>
        <fullName evidence="1">Uncharacterized protein</fullName>
    </submittedName>
</protein>
<reference evidence="1 2" key="1">
    <citation type="submission" date="2018-09" db="EMBL/GenBank/DDBJ databases">
        <title>Mesorhizobium carmichaelinearum sp. nov. isolated from Carmichaelinea spp. root nodules in New Zealand.</title>
        <authorList>
            <person name="De Meyer S.E."/>
        </authorList>
    </citation>
    <scope>NUCLEOTIDE SEQUENCE [LARGE SCALE GENOMIC DNA]</scope>
    <source>
        <strain evidence="1 2">ICMP19557</strain>
    </source>
</reference>
<keyword evidence="2" id="KW-1185">Reference proteome</keyword>
<organism evidence="1 2">
    <name type="scientific">Mesorhizobium waimense</name>
    <dbReference type="NCBI Taxonomy" id="1300307"/>
    <lineage>
        <taxon>Bacteria</taxon>
        <taxon>Pseudomonadati</taxon>
        <taxon>Pseudomonadota</taxon>
        <taxon>Alphaproteobacteria</taxon>
        <taxon>Hyphomicrobiales</taxon>
        <taxon>Phyllobacteriaceae</taxon>
        <taxon>Mesorhizobium</taxon>
    </lineage>
</organism>
<comment type="caution">
    <text evidence="1">The sequence shown here is derived from an EMBL/GenBank/DDBJ whole genome shotgun (WGS) entry which is preliminary data.</text>
</comment>
<evidence type="ECO:0000313" key="1">
    <source>
        <dbReference type="EMBL" id="RJT30925.1"/>
    </source>
</evidence>
<evidence type="ECO:0000313" key="2">
    <source>
        <dbReference type="Proteomes" id="UP000272706"/>
    </source>
</evidence>
<sequence>MIRIGFDNHIRRPAVAVHGGQQLSLFNAHTWNGPLGKCIFQTADHAGTVRSYVRPFSAVI</sequence>